<dbReference type="Proteomes" id="UP001145021">
    <property type="component" value="Unassembled WGS sequence"/>
</dbReference>
<name>A0A9W8CLR3_9FUNG</name>
<organism evidence="3 4">
    <name type="scientific">Coemansia asiatica</name>
    <dbReference type="NCBI Taxonomy" id="1052880"/>
    <lineage>
        <taxon>Eukaryota</taxon>
        <taxon>Fungi</taxon>
        <taxon>Fungi incertae sedis</taxon>
        <taxon>Zoopagomycota</taxon>
        <taxon>Kickxellomycotina</taxon>
        <taxon>Kickxellomycetes</taxon>
        <taxon>Kickxellales</taxon>
        <taxon>Kickxellaceae</taxon>
        <taxon>Coemansia</taxon>
    </lineage>
</organism>
<feature type="compositionally biased region" description="Low complexity" evidence="1">
    <location>
        <begin position="117"/>
        <end position="150"/>
    </location>
</feature>
<gene>
    <name evidence="3" type="ORF">LPJ64_001713</name>
</gene>
<dbReference type="AlphaFoldDB" id="A0A9W8CLR3"/>
<feature type="chain" id="PRO_5040795149" evidence="2">
    <location>
        <begin position="21"/>
        <end position="172"/>
    </location>
</feature>
<comment type="caution">
    <text evidence="3">The sequence shown here is derived from an EMBL/GenBank/DDBJ whole genome shotgun (WGS) entry which is preliminary data.</text>
</comment>
<evidence type="ECO:0000313" key="4">
    <source>
        <dbReference type="Proteomes" id="UP001145021"/>
    </source>
</evidence>
<dbReference type="EMBL" id="JANBOH010000047">
    <property type="protein sequence ID" value="KAJ1646829.1"/>
    <property type="molecule type" value="Genomic_DNA"/>
</dbReference>
<evidence type="ECO:0000256" key="2">
    <source>
        <dbReference type="SAM" id="SignalP"/>
    </source>
</evidence>
<feature type="compositionally biased region" description="Polar residues" evidence="1">
    <location>
        <begin position="160"/>
        <end position="172"/>
    </location>
</feature>
<evidence type="ECO:0000256" key="1">
    <source>
        <dbReference type="SAM" id="MobiDB-lite"/>
    </source>
</evidence>
<proteinExistence type="predicted"/>
<feature type="signal peptide" evidence="2">
    <location>
        <begin position="1"/>
        <end position="20"/>
    </location>
</feature>
<keyword evidence="2" id="KW-0732">Signal</keyword>
<evidence type="ECO:0000313" key="3">
    <source>
        <dbReference type="EMBL" id="KAJ1646829.1"/>
    </source>
</evidence>
<keyword evidence="4" id="KW-1185">Reference proteome</keyword>
<accession>A0A9W8CLR3</accession>
<feature type="region of interest" description="Disordered" evidence="1">
    <location>
        <begin position="117"/>
        <end position="172"/>
    </location>
</feature>
<sequence length="172" mass="17833">MQFFKKIVSFAAIAASVAIATDWTSDATLECSKQHWAEIKSIADQILPFAPQVLPAENVAALNQLLNGASVMPDVPTDDFLRALPNAIPVDVLEELAGTIIAPCLNTYVASSASPTSVAQATPTVTPTAAPTQEPDATSTSSYVQVTTTSDAPDPGYTTGIPTSTPSKCGSH</sequence>
<protein>
    <submittedName>
        <fullName evidence="3">Uncharacterized protein</fullName>
    </submittedName>
</protein>
<reference evidence="3" key="1">
    <citation type="submission" date="2022-07" db="EMBL/GenBank/DDBJ databases">
        <title>Phylogenomic reconstructions and comparative analyses of Kickxellomycotina fungi.</title>
        <authorList>
            <person name="Reynolds N.K."/>
            <person name="Stajich J.E."/>
            <person name="Barry K."/>
            <person name="Grigoriev I.V."/>
            <person name="Crous P."/>
            <person name="Smith M.E."/>
        </authorList>
    </citation>
    <scope>NUCLEOTIDE SEQUENCE</scope>
    <source>
        <strain evidence="3">NBRC 105413</strain>
    </source>
</reference>